<keyword evidence="1" id="KW-0812">Transmembrane</keyword>
<keyword evidence="1" id="KW-0472">Membrane</keyword>
<proteinExistence type="predicted"/>
<evidence type="ECO:0000256" key="1">
    <source>
        <dbReference type="SAM" id="Phobius"/>
    </source>
</evidence>
<evidence type="ECO:0000313" key="3">
    <source>
        <dbReference type="Proteomes" id="UP000095591"/>
    </source>
</evidence>
<gene>
    <name evidence="2" type="ORF">ERS852429_02964</name>
</gene>
<dbReference type="EMBL" id="CYXP01000007">
    <property type="protein sequence ID" value="CUN25715.1"/>
    <property type="molecule type" value="Genomic_DNA"/>
</dbReference>
<keyword evidence="1" id="KW-1133">Transmembrane helix</keyword>
<dbReference type="AlphaFoldDB" id="A0A173VHV6"/>
<dbReference type="Proteomes" id="UP000095591">
    <property type="component" value="Unassembled WGS sequence"/>
</dbReference>
<sequence>MSEETYRIFKVILMFIFAFIAWNYVQTQRYSSVKEYILVDKISKKALILDQSTHKFE</sequence>
<accession>A0A173VHV6</accession>
<feature type="transmembrane region" description="Helical" evidence="1">
    <location>
        <begin position="6"/>
        <end position="25"/>
    </location>
</feature>
<name>A0A173VHV6_PARDI</name>
<evidence type="ECO:0000313" key="2">
    <source>
        <dbReference type="EMBL" id="CUN25715.1"/>
    </source>
</evidence>
<reference evidence="2 3" key="1">
    <citation type="submission" date="2015-09" db="EMBL/GenBank/DDBJ databases">
        <authorList>
            <consortium name="Pathogen Informatics"/>
        </authorList>
    </citation>
    <scope>NUCLEOTIDE SEQUENCE [LARGE SCALE GENOMIC DNA]</scope>
    <source>
        <strain evidence="2 3">2789STDY5608872</strain>
    </source>
</reference>
<protein>
    <submittedName>
        <fullName evidence="2">Uncharacterized protein</fullName>
    </submittedName>
</protein>
<organism evidence="2 3">
    <name type="scientific">Parabacteroides distasonis</name>
    <dbReference type="NCBI Taxonomy" id="823"/>
    <lineage>
        <taxon>Bacteria</taxon>
        <taxon>Pseudomonadati</taxon>
        <taxon>Bacteroidota</taxon>
        <taxon>Bacteroidia</taxon>
        <taxon>Bacteroidales</taxon>
        <taxon>Tannerellaceae</taxon>
        <taxon>Parabacteroides</taxon>
    </lineage>
</organism>